<dbReference type="Gene3D" id="1.10.3420.10">
    <property type="entry name" value="putative ntp pyrophosphohydrolase like domain"/>
    <property type="match status" value="1"/>
</dbReference>
<keyword evidence="2" id="KW-1185">Reference proteome</keyword>
<dbReference type="Pfam" id="PF01503">
    <property type="entry name" value="PRA-PH"/>
    <property type="match status" value="1"/>
</dbReference>
<dbReference type="InterPro" id="IPR033653">
    <property type="entry name" value="NTP-PPase_DR2231-like"/>
</dbReference>
<protein>
    <submittedName>
        <fullName evidence="1">Phosphoribosyl-ATP pyrophosphohydrolase</fullName>
    </submittedName>
</protein>
<dbReference type="CDD" id="cd11530">
    <property type="entry name" value="NTP-PPase_DR2231_like"/>
    <property type="match status" value="1"/>
</dbReference>
<dbReference type="InterPro" id="IPR021130">
    <property type="entry name" value="PRib-ATP_PPHydrolase-like"/>
</dbReference>
<sequence>MNYVPDPNRPEDLVRQFHETYGLPIVTGTPNADRDRVHMRMSLVAEEFSELVGAIYGAKARALIEEAYDAARAADDHTRDTVQTADALADLTYVIYGMALELGIPLGDVLREVQASNMSKLGADGKPIYREDGKVLKGPGFFDPDIAGALGL</sequence>
<dbReference type="InterPro" id="IPR023292">
    <property type="entry name" value="NTP_PyroPHydrolase-like_dom_sf"/>
</dbReference>
<evidence type="ECO:0000313" key="1">
    <source>
        <dbReference type="EMBL" id="KTF05062.1"/>
    </source>
</evidence>
<proteinExistence type="predicted"/>
<evidence type="ECO:0000313" key="2">
    <source>
        <dbReference type="Proteomes" id="UP000054404"/>
    </source>
</evidence>
<dbReference type="AlphaFoldDB" id="A0A0W1KMK2"/>
<name>A0A0W1KMK2_9ACTO</name>
<dbReference type="SUPFAM" id="SSF101386">
    <property type="entry name" value="all-alpha NTP pyrophosphatases"/>
    <property type="match status" value="1"/>
</dbReference>
<dbReference type="STRING" id="59561.AQZ59_00372"/>
<comment type="caution">
    <text evidence="1">The sequence shown here is derived from an EMBL/GenBank/DDBJ whole genome shotgun (WGS) entry which is preliminary data.</text>
</comment>
<gene>
    <name evidence="1" type="ORF">AQZ59_00372</name>
</gene>
<dbReference type="OrthoDB" id="9795188at2"/>
<dbReference type="EMBL" id="LNIZ01000001">
    <property type="protein sequence ID" value="KTF05062.1"/>
    <property type="molecule type" value="Genomic_DNA"/>
</dbReference>
<reference evidence="1 2" key="1">
    <citation type="submission" date="2015-11" db="EMBL/GenBank/DDBJ databases">
        <title>Draft Genome Sequence of the Type Strain Trueperella bernardiae LCDC 89-0504T, Isolated from Blood Culture.</title>
        <authorList>
            <person name="Bernier A.-M."/>
            <person name="Bernard K."/>
        </authorList>
    </citation>
    <scope>NUCLEOTIDE SEQUENCE [LARGE SCALE GENOMIC DNA]</scope>
    <source>
        <strain evidence="1 2">LCDC 89-0504</strain>
    </source>
</reference>
<dbReference type="Proteomes" id="UP000054404">
    <property type="component" value="Unassembled WGS sequence"/>
</dbReference>
<organism evidence="1 2">
    <name type="scientific">Trueperella bernardiae</name>
    <dbReference type="NCBI Taxonomy" id="59561"/>
    <lineage>
        <taxon>Bacteria</taxon>
        <taxon>Bacillati</taxon>
        <taxon>Actinomycetota</taxon>
        <taxon>Actinomycetes</taxon>
        <taxon>Actinomycetales</taxon>
        <taxon>Actinomycetaceae</taxon>
        <taxon>Trueperella</taxon>
    </lineage>
</organism>
<keyword evidence="1" id="KW-0378">Hydrolase</keyword>
<accession>A0A0W1KMK2</accession>
<dbReference type="GO" id="GO:0016787">
    <property type="term" value="F:hydrolase activity"/>
    <property type="evidence" value="ECO:0007669"/>
    <property type="project" value="UniProtKB-KW"/>
</dbReference>
<dbReference type="PATRIC" id="fig|59561.3.peg.366"/>